<reference evidence="1 2" key="1">
    <citation type="submission" date="2014-09" db="EMBL/GenBank/DDBJ databases">
        <title>Vibrio maritimus JCM 19240. (C210) whole genome shotgun sequence.</title>
        <authorList>
            <person name="Sawabe T."/>
            <person name="Meirelles P."/>
            <person name="Nakanishi M."/>
            <person name="Sayaka M."/>
            <person name="Hattori M."/>
            <person name="Ohkuma M."/>
        </authorList>
    </citation>
    <scope>NUCLEOTIDE SEQUENCE [LARGE SCALE GENOMIC DNA]</scope>
    <source>
        <strain evidence="1 2">JCM 19240</strain>
    </source>
</reference>
<accession>A0A090TME4</accession>
<dbReference type="Proteomes" id="UP000029224">
    <property type="component" value="Unassembled WGS sequence"/>
</dbReference>
<name>A0A090TME4_9VIBR</name>
<reference evidence="1 2" key="2">
    <citation type="submission" date="2014-09" db="EMBL/GenBank/DDBJ databases">
        <authorList>
            <consortium name="NBRP consortium"/>
            <person name="Sawabe T."/>
            <person name="Meirelles P."/>
            <person name="Nakanishi M."/>
            <person name="Sayaka M."/>
            <person name="Hattori M."/>
            <person name="Ohkuma M."/>
        </authorList>
    </citation>
    <scope>NUCLEOTIDE SEQUENCE [LARGE SCALE GENOMIC DNA]</scope>
    <source>
        <strain evidence="1 2">JCM 19240</strain>
    </source>
</reference>
<sequence length="38" mass="4567">MLEIAVGRVAVAQVFNRKREAQEIYRDLFFLWLERSVL</sequence>
<evidence type="ECO:0000313" key="1">
    <source>
        <dbReference type="EMBL" id="GAL32427.1"/>
    </source>
</evidence>
<dbReference type="EMBL" id="BBMT01000001">
    <property type="protein sequence ID" value="GAL32427.1"/>
    <property type="molecule type" value="Genomic_DNA"/>
</dbReference>
<protein>
    <submittedName>
        <fullName evidence="1">Uncharacterized protein</fullName>
    </submittedName>
</protein>
<organism evidence="1 2">
    <name type="scientific">Vibrio maritimus</name>
    <dbReference type="NCBI Taxonomy" id="990268"/>
    <lineage>
        <taxon>Bacteria</taxon>
        <taxon>Pseudomonadati</taxon>
        <taxon>Pseudomonadota</taxon>
        <taxon>Gammaproteobacteria</taxon>
        <taxon>Vibrionales</taxon>
        <taxon>Vibrionaceae</taxon>
        <taxon>Vibrio</taxon>
    </lineage>
</organism>
<comment type="caution">
    <text evidence="1">The sequence shown here is derived from an EMBL/GenBank/DDBJ whole genome shotgun (WGS) entry which is preliminary data.</text>
</comment>
<evidence type="ECO:0000313" key="2">
    <source>
        <dbReference type="Proteomes" id="UP000029224"/>
    </source>
</evidence>
<keyword evidence="2" id="KW-1185">Reference proteome</keyword>
<dbReference type="AlphaFoldDB" id="A0A090TME4"/>
<gene>
    <name evidence="1" type="ORF">JCM19240_5858</name>
</gene>
<proteinExistence type="predicted"/>